<reference evidence="2 3" key="1">
    <citation type="submission" date="2016-02" db="EMBL/GenBank/DDBJ databases">
        <authorList>
            <person name="Wen L."/>
            <person name="He K."/>
            <person name="Yang H."/>
        </authorList>
    </citation>
    <scope>NUCLEOTIDE SEQUENCE [LARGE SCALE GENOMIC DNA]</scope>
    <source>
        <strain evidence="2 3">KLE1704</strain>
    </source>
</reference>
<evidence type="ECO:0000259" key="1">
    <source>
        <dbReference type="Pfam" id="PF17293"/>
    </source>
</evidence>
<sequence>MHECKTVTLRTRPLKKNMLSFYLDYYPGYRDKESMKVIRHESLGIYIYAEPKNQREQNFNAVMSEKAEAIRCRRFESIVNERYDFFDKSKMKGDFLAYYKKTLRKHD</sequence>
<gene>
    <name evidence="2" type="ORF">HMPREF2531_04250</name>
</gene>
<dbReference type="Proteomes" id="UP000070319">
    <property type="component" value="Unassembled WGS sequence"/>
</dbReference>
<name>A0A139KX37_9BACE</name>
<organism evidence="2">
    <name type="scientific">Bacteroides intestinalis</name>
    <dbReference type="NCBI Taxonomy" id="329854"/>
    <lineage>
        <taxon>Bacteria</taxon>
        <taxon>Pseudomonadati</taxon>
        <taxon>Bacteroidota</taxon>
        <taxon>Bacteroidia</taxon>
        <taxon>Bacteroidales</taxon>
        <taxon>Bacteroidaceae</taxon>
        <taxon>Bacteroides</taxon>
    </lineage>
</organism>
<comment type="caution">
    <text evidence="2">The sequence shown here is derived from an EMBL/GenBank/DDBJ whole genome shotgun (WGS) entry which is preliminary data.</text>
</comment>
<feature type="domain" description="Arm DNA-binding" evidence="1">
    <location>
        <begin position="7"/>
        <end position="76"/>
    </location>
</feature>
<dbReference type="EMBL" id="LTDF01000155">
    <property type="protein sequence ID" value="KXT43686.1"/>
    <property type="molecule type" value="Genomic_DNA"/>
</dbReference>
<protein>
    <recommendedName>
        <fullName evidence="1">Arm DNA-binding domain-containing protein</fullName>
    </recommendedName>
</protein>
<dbReference type="AlphaFoldDB" id="A0A139KX37"/>
<evidence type="ECO:0000313" key="2">
    <source>
        <dbReference type="EMBL" id="KXT43686.1"/>
    </source>
</evidence>
<accession>A0A139KX37</accession>
<dbReference type="Pfam" id="PF17293">
    <property type="entry name" value="Arm-DNA-bind_5"/>
    <property type="match status" value="1"/>
</dbReference>
<proteinExistence type="predicted"/>
<dbReference type="PATRIC" id="fig|329854.7.peg.4323"/>
<dbReference type="InterPro" id="IPR035386">
    <property type="entry name" value="Arm-DNA-bind_5"/>
</dbReference>
<evidence type="ECO:0000313" key="3">
    <source>
        <dbReference type="Proteomes" id="UP000070319"/>
    </source>
</evidence>